<sequence length="217" mass="24523">MEKLFLLIVTMTAAVSYLSAKYLVLISAYTIESPQFRVVHLESDFEIRLYKEMSWMSALVYGTSFQNSTRDGFHRLYQYIHGDNLNSTQFFMTAPVLTSVTPSAHGSAYIVRYYLPSTFDKTSPPQPAAELNLQLDKWESHCIAVRKFPGYARDDNVDKEKDALLSSLGKHLPGLKQAAENKYNYSIAQYNASKHPTGRINEVWIDVSGFTAEGCPV</sequence>
<dbReference type="PANTHER" id="PTHR11220:SF36">
    <property type="entry name" value="SOUL HEME-BINDING PROTEIN"/>
    <property type="match status" value="1"/>
</dbReference>
<dbReference type="SUPFAM" id="SSF55136">
    <property type="entry name" value="Probable bacterial effector-binding domain"/>
    <property type="match status" value="1"/>
</dbReference>
<dbReference type="Proteomes" id="UP000504621">
    <property type="component" value="Unplaced"/>
</dbReference>
<dbReference type="AlphaFoldDB" id="A0A6J1B263"/>
<dbReference type="GeneID" id="110423450"/>
<dbReference type="Gene3D" id="3.20.80.10">
    <property type="entry name" value="Regulatory factor, effector binding domain"/>
    <property type="match status" value="1"/>
</dbReference>
<evidence type="ECO:0000313" key="3">
    <source>
        <dbReference type="RefSeq" id="XP_021293338.1"/>
    </source>
</evidence>
<accession>A0A6J1B263</accession>
<name>A0A6J1B263_9ROSI</name>
<protein>
    <submittedName>
        <fullName evidence="3">Heme-binding protein 2-like</fullName>
    </submittedName>
</protein>
<evidence type="ECO:0000256" key="1">
    <source>
        <dbReference type="ARBA" id="ARBA00009817"/>
    </source>
</evidence>
<dbReference type="Pfam" id="PF04832">
    <property type="entry name" value="SOUL"/>
    <property type="match status" value="1"/>
</dbReference>
<dbReference type="RefSeq" id="XP_021293338.1">
    <property type="nucleotide sequence ID" value="XM_021437663.1"/>
</dbReference>
<dbReference type="PANTHER" id="PTHR11220">
    <property type="entry name" value="HEME-BINDING PROTEIN-RELATED"/>
    <property type="match status" value="1"/>
</dbReference>
<keyword evidence="2" id="KW-1185">Reference proteome</keyword>
<evidence type="ECO:0000313" key="2">
    <source>
        <dbReference type="Proteomes" id="UP000504621"/>
    </source>
</evidence>
<dbReference type="OrthoDB" id="6424451at2759"/>
<dbReference type="FunFam" id="3.20.80.10:FF:000002">
    <property type="entry name" value="Heme-binding protein 2"/>
    <property type="match status" value="1"/>
</dbReference>
<comment type="similarity">
    <text evidence="1">Belongs to the HEBP family.</text>
</comment>
<dbReference type="InterPro" id="IPR011256">
    <property type="entry name" value="Reg_factor_effector_dom_sf"/>
</dbReference>
<organism evidence="2 3">
    <name type="scientific">Herrania umbratica</name>
    <dbReference type="NCBI Taxonomy" id="108875"/>
    <lineage>
        <taxon>Eukaryota</taxon>
        <taxon>Viridiplantae</taxon>
        <taxon>Streptophyta</taxon>
        <taxon>Embryophyta</taxon>
        <taxon>Tracheophyta</taxon>
        <taxon>Spermatophyta</taxon>
        <taxon>Magnoliopsida</taxon>
        <taxon>eudicotyledons</taxon>
        <taxon>Gunneridae</taxon>
        <taxon>Pentapetalae</taxon>
        <taxon>rosids</taxon>
        <taxon>malvids</taxon>
        <taxon>Malvales</taxon>
        <taxon>Malvaceae</taxon>
        <taxon>Byttnerioideae</taxon>
        <taxon>Herrania</taxon>
    </lineage>
</organism>
<gene>
    <name evidence="3" type="primary">LOC110423450</name>
</gene>
<proteinExistence type="inferred from homology"/>
<reference evidence="3" key="1">
    <citation type="submission" date="2025-08" db="UniProtKB">
        <authorList>
            <consortium name="RefSeq"/>
        </authorList>
    </citation>
    <scope>IDENTIFICATION</scope>
    <source>
        <tissue evidence="3">Leaf</tissue>
    </source>
</reference>
<dbReference type="InterPro" id="IPR006917">
    <property type="entry name" value="SOUL_heme-bd"/>
</dbReference>